<dbReference type="OrthoDB" id="187416at2759"/>
<dbReference type="Gene3D" id="2.160.20.80">
    <property type="entry name" value="E3 ubiquitin-protein ligase SopA"/>
    <property type="match status" value="2"/>
</dbReference>
<feature type="region of interest" description="Disordered" evidence="1">
    <location>
        <begin position="520"/>
        <end position="557"/>
    </location>
</feature>
<evidence type="ECO:0000256" key="1">
    <source>
        <dbReference type="SAM" id="MobiDB-lite"/>
    </source>
</evidence>
<name>A0A9W7DWZ4_9STRA</name>
<reference evidence="4" key="1">
    <citation type="journal article" date="2023" name="Commun. Biol.">
        <title>Genome analysis of Parmales, the sister group of diatoms, reveals the evolutionary specialization of diatoms from phago-mixotrophs to photoautotrophs.</title>
        <authorList>
            <person name="Ban H."/>
            <person name="Sato S."/>
            <person name="Yoshikawa S."/>
            <person name="Yamada K."/>
            <person name="Nakamura Y."/>
            <person name="Ichinomiya M."/>
            <person name="Sato N."/>
            <person name="Blanc-Mathieu R."/>
            <person name="Endo H."/>
            <person name="Kuwata A."/>
            <person name="Ogata H."/>
        </authorList>
    </citation>
    <scope>NUCLEOTIDE SEQUENCE [LARGE SCALE GENOMIC DNA]</scope>
    <source>
        <strain evidence="4">NIES 3701</strain>
    </source>
</reference>
<dbReference type="EMBL" id="BRXY01000049">
    <property type="protein sequence ID" value="GMH57933.1"/>
    <property type="molecule type" value="Genomic_DNA"/>
</dbReference>
<dbReference type="AlphaFoldDB" id="A0A9W7DWZ4"/>
<organism evidence="3 4">
    <name type="scientific">Triparma strigata</name>
    <dbReference type="NCBI Taxonomy" id="1606541"/>
    <lineage>
        <taxon>Eukaryota</taxon>
        <taxon>Sar</taxon>
        <taxon>Stramenopiles</taxon>
        <taxon>Ochrophyta</taxon>
        <taxon>Bolidophyceae</taxon>
        <taxon>Parmales</taxon>
        <taxon>Triparmaceae</taxon>
        <taxon>Triparma</taxon>
    </lineage>
</organism>
<keyword evidence="2" id="KW-1133">Transmembrane helix</keyword>
<protein>
    <submittedName>
        <fullName evidence="3">Uncharacterized protein</fullName>
    </submittedName>
</protein>
<proteinExistence type="predicted"/>
<evidence type="ECO:0000256" key="2">
    <source>
        <dbReference type="SAM" id="Phobius"/>
    </source>
</evidence>
<comment type="caution">
    <text evidence="3">The sequence shown here is derived from an EMBL/GenBank/DDBJ whole genome shotgun (WGS) entry which is preliminary data.</text>
</comment>
<evidence type="ECO:0000313" key="3">
    <source>
        <dbReference type="EMBL" id="GMH57933.1"/>
    </source>
</evidence>
<keyword evidence="4" id="KW-1185">Reference proteome</keyword>
<dbReference type="SUPFAM" id="SSF141571">
    <property type="entry name" value="Pentapeptide repeat-like"/>
    <property type="match status" value="1"/>
</dbReference>
<feature type="transmembrane region" description="Helical" evidence="2">
    <location>
        <begin position="829"/>
        <end position="852"/>
    </location>
</feature>
<dbReference type="Proteomes" id="UP001165085">
    <property type="component" value="Unassembled WGS sequence"/>
</dbReference>
<sequence>MCEPPSYHVPYFKVIPVEPWSHLKLPFSFEDVEKKVEETNEKIEESSLGPIWDNLSETGWSSEDVAKYLSDQGYEAIAADFRSSDYGRGVGGSFLVKMLKGYDGNPRHYFKLLSPQITDIEVAEITAKLTNLLPFQGYFCPSVSPEMNPFDPDEEAELLKQFSDPNSAYWALNPETPERKIVYWNRTAMVKKNRNDVDVEVGLEVGELKEKDGTYNQGNPLASQEEPRGVMLKGFEDQNHWIYTIPKGGGRRGRWSNVNFDVPGFHPNTGKILPYLKWKPIYGCDFRPSHGESEKSEPTLLFSQGVLNHCQFLDCNFFSIDFGDSCYDNENTLDGTEFIRCRFEHCKMKGTSIQMAKFENCRVKDSDLERIELQPGSQIISTTFTNCKLLDFKFSDCSMKKSDFVDCVFEGETGADFSKSCFADSTFTNCKTAKSDFRFTKLGLAIKSCDLSNSRYQGSDISRADFQDVALASAEGFDILKRWRKLTWPSIKRRKKRGGGTLVSSSVIKQILKGSAKAIINGGEDSSEEESEEEEEEGDEDEDEDEEEVEEDGEKDALGADLVQSFEMVMGQGADIKSVIDDLVKGASKINFNSLEGAAGGSKEVVATGGKVYPELDVKKMTDEKVAALKMKAIKRISDKIDTLKLPDHIINNPEFEKAKAKLMRGVESKEAKIVMNLITVATGFSVQKNAKFLMSLALASQTPTPVLKRSLSELNYLTEVLGRVQEAILETTFSDQIEDWRSLYDLQNKMKGERVLSILGAIFSDPQVHLALGLAEQLSHARNPPKGIVSVCKKGLGGQMKSNFFEYRKQIEKEQATIERILTKQQQIVALGISLFTSILIGFFGFLSNILSELVLGN</sequence>
<feature type="compositionally biased region" description="Acidic residues" evidence="1">
    <location>
        <begin position="525"/>
        <end position="554"/>
    </location>
</feature>
<gene>
    <name evidence="3" type="ORF">TrST_g5909</name>
</gene>
<evidence type="ECO:0000313" key="4">
    <source>
        <dbReference type="Proteomes" id="UP001165085"/>
    </source>
</evidence>
<keyword evidence="2" id="KW-0472">Membrane</keyword>
<keyword evidence="2" id="KW-0812">Transmembrane</keyword>
<accession>A0A9W7DWZ4</accession>